<evidence type="ECO:0000256" key="1">
    <source>
        <dbReference type="ARBA" id="ARBA00029569"/>
    </source>
</evidence>
<comment type="caution">
    <text evidence="3">The sequence shown here is derived from an EMBL/GenBank/DDBJ whole genome shotgun (WGS) entry which is preliminary data.</text>
</comment>
<evidence type="ECO:0000313" key="3">
    <source>
        <dbReference type="EMBL" id="KAK9006068.1"/>
    </source>
</evidence>
<accession>A0ABR2QZN5</accession>
<evidence type="ECO:0000259" key="2">
    <source>
        <dbReference type="Pfam" id="PF00254"/>
    </source>
</evidence>
<evidence type="ECO:0000313" key="4">
    <source>
        <dbReference type="Proteomes" id="UP001396334"/>
    </source>
</evidence>
<protein>
    <recommendedName>
        <fullName evidence="1">Rotamase</fullName>
    </recommendedName>
</protein>
<feature type="domain" description="PPIase FKBP-type" evidence="2">
    <location>
        <begin position="61"/>
        <end position="107"/>
    </location>
</feature>
<dbReference type="Pfam" id="PF00254">
    <property type="entry name" value="FKBP_C"/>
    <property type="match status" value="1"/>
</dbReference>
<dbReference type="SUPFAM" id="SSF54534">
    <property type="entry name" value="FKBP-like"/>
    <property type="match status" value="1"/>
</dbReference>
<dbReference type="InterPro" id="IPR046357">
    <property type="entry name" value="PPIase_dom_sf"/>
</dbReference>
<name>A0ABR2QZN5_9ROSI</name>
<organism evidence="3 4">
    <name type="scientific">Hibiscus sabdariffa</name>
    <name type="common">roselle</name>
    <dbReference type="NCBI Taxonomy" id="183260"/>
    <lineage>
        <taxon>Eukaryota</taxon>
        <taxon>Viridiplantae</taxon>
        <taxon>Streptophyta</taxon>
        <taxon>Embryophyta</taxon>
        <taxon>Tracheophyta</taxon>
        <taxon>Spermatophyta</taxon>
        <taxon>Magnoliopsida</taxon>
        <taxon>eudicotyledons</taxon>
        <taxon>Gunneridae</taxon>
        <taxon>Pentapetalae</taxon>
        <taxon>rosids</taxon>
        <taxon>malvids</taxon>
        <taxon>Malvales</taxon>
        <taxon>Malvaceae</taxon>
        <taxon>Malvoideae</taxon>
        <taxon>Hibiscus</taxon>
    </lineage>
</organism>
<reference evidence="3 4" key="1">
    <citation type="journal article" date="2024" name="G3 (Bethesda)">
        <title>Genome assembly of Hibiscus sabdariffa L. provides insights into metabolisms of medicinal natural products.</title>
        <authorList>
            <person name="Kim T."/>
        </authorList>
    </citation>
    <scope>NUCLEOTIDE SEQUENCE [LARGE SCALE GENOMIC DNA]</scope>
    <source>
        <strain evidence="3">TK-2024</strain>
        <tissue evidence="3">Old leaves</tissue>
    </source>
</reference>
<gene>
    <name evidence="3" type="ORF">V6N11_035117</name>
</gene>
<sequence length="129" mass="15019">MLDRPTFQRFALRTSKKMDDISSMDYFCPTLTKAVKTMKKWEKVMLTVKPQYALLKDGEGYERPNDGTLVQVKIIGKLPNGTIFVKKAYDEEPFEFKIEEQLMIWGVLPRVYDLHSCGPKVRRLDLPCL</sequence>
<dbReference type="Gene3D" id="3.10.50.40">
    <property type="match status" value="1"/>
</dbReference>
<dbReference type="InterPro" id="IPR001179">
    <property type="entry name" value="PPIase_FKBP_dom"/>
</dbReference>
<keyword evidence="4" id="KW-1185">Reference proteome</keyword>
<dbReference type="Proteomes" id="UP001396334">
    <property type="component" value="Unassembled WGS sequence"/>
</dbReference>
<dbReference type="EMBL" id="JBBPBN010000029">
    <property type="protein sequence ID" value="KAK9006068.1"/>
    <property type="molecule type" value="Genomic_DNA"/>
</dbReference>
<proteinExistence type="predicted"/>